<dbReference type="Proteomes" id="UP001108089">
    <property type="component" value="Unassembled WGS sequence"/>
</dbReference>
<comment type="caution">
    <text evidence="1">The sequence shown here is derived from an EMBL/GenBank/DDBJ whole genome shotgun (WGS) entry which is preliminary data.</text>
</comment>
<evidence type="ECO:0000313" key="2">
    <source>
        <dbReference type="Proteomes" id="UP001108089"/>
    </source>
</evidence>
<organism evidence="1 2">
    <name type="scientific">Gordonia tangerina</name>
    <dbReference type="NCBI Taxonomy" id="2911060"/>
    <lineage>
        <taxon>Bacteria</taxon>
        <taxon>Bacillati</taxon>
        <taxon>Actinomycetota</taxon>
        <taxon>Actinomycetes</taxon>
        <taxon>Mycobacteriales</taxon>
        <taxon>Gordoniaceae</taxon>
        <taxon>Gordonia</taxon>
    </lineage>
</organism>
<name>A0ABS9DL09_9ACTN</name>
<sequence>MNRRDKVIHHIDRFHMRLSDWMFGTPQDEGTSMEEPEPTPKLQASISSGRIYQALKMMGIDPYGVVDVHIGTEFVTVSRSGPNADGTPIVTDYPIRRTGLG</sequence>
<protein>
    <submittedName>
        <fullName evidence="1">Uncharacterized protein</fullName>
    </submittedName>
</protein>
<proteinExistence type="predicted"/>
<dbReference type="RefSeq" id="WP_235724645.1">
    <property type="nucleotide sequence ID" value="NZ_JAKGCU010000016.1"/>
</dbReference>
<accession>A0ABS9DL09</accession>
<gene>
    <name evidence="1" type="ORF">L1892_16200</name>
</gene>
<keyword evidence="2" id="KW-1185">Reference proteome</keyword>
<evidence type="ECO:0000313" key="1">
    <source>
        <dbReference type="EMBL" id="MCF3939919.1"/>
    </source>
</evidence>
<reference evidence="1" key="1">
    <citation type="submission" date="2022-01" db="EMBL/GenBank/DDBJ databases">
        <title>Gordonia xiamenensis sp. nov., isolated from surface seawater in Xiamen.</title>
        <authorList>
            <person name="He Y.F."/>
        </authorList>
    </citation>
    <scope>NUCLEOTIDE SEQUENCE</scope>
    <source>
        <strain evidence="1">GW1C4-4</strain>
    </source>
</reference>
<dbReference type="EMBL" id="JAKGCU010000016">
    <property type="protein sequence ID" value="MCF3939919.1"/>
    <property type="molecule type" value="Genomic_DNA"/>
</dbReference>